<gene>
    <name evidence="2" type="ORF">PISMIDRAFT_670926</name>
</gene>
<evidence type="ECO:0000256" key="1">
    <source>
        <dbReference type="SAM" id="Phobius"/>
    </source>
</evidence>
<reference evidence="2 3" key="1">
    <citation type="submission" date="2014-04" db="EMBL/GenBank/DDBJ databases">
        <authorList>
            <consortium name="DOE Joint Genome Institute"/>
            <person name="Kuo A."/>
            <person name="Kohler A."/>
            <person name="Costa M.D."/>
            <person name="Nagy L.G."/>
            <person name="Floudas D."/>
            <person name="Copeland A."/>
            <person name="Barry K.W."/>
            <person name="Cichocki N."/>
            <person name="Veneault-Fourrey C."/>
            <person name="LaButti K."/>
            <person name="Lindquist E.A."/>
            <person name="Lipzen A."/>
            <person name="Lundell T."/>
            <person name="Morin E."/>
            <person name="Murat C."/>
            <person name="Sun H."/>
            <person name="Tunlid A."/>
            <person name="Henrissat B."/>
            <person name="Grigoriev I.V."/>
            <person name="Hibbett D.S."/>
            <person name="Martin F."/>
            <person name="Nordberg H.P."/>
            <person name="Cantor M.N."/>
            <person name="Hua S.X."/>
        </authorList>
    </citation>
    <scope>NUCLEOTIDE SEQUENCE [LARGE SCALE GENOMIC DNA]</scope>
    <source>
        <strain evidence="2 3">441</strain>
    </source>
</reference>
<dbReference type="EMBL" id="KN833686">
    <property type="protein sequence ID" value="KIK30788.1"/>
    <property type="molecule type" value="Genomic_DNA"/>
</dbReference>
<protein>
    <submittedName>
        <fullName evidence="2">Uncharacterized protein</fullName>
    </submittedName>
</protein>
<feature type="transmembrane region" description="Helical" evidence="1">
    <location>
        <begin position="24"/>
        <end position="41"/>
    </location>
</feature>
<proteinExistence type="predicted"/>
<dbReference type="PANTHER" id="PTHR37852:SF1">
    <property type="entry name" value="HIG1 DOMAIN-CONTAINING PROTEIN"/>
    <property type="match status" value="1"/>
</dbReference>
<keyword evidence="1" id="KW-0472">Membrane</keyword>
<dbReference type="OrthoDB" id="5584028at2759"/>
<keyword evidence="1" id="KW-1133">Transmembrane helix</keyword>
<accession>A0A0D0AF85</accession>
<keyword evidence="3" id="KW-1185">Reference proteome</keyword>
<sequence>MVQGDDDTGTGNAYDVTPIIHSRYFILPVSAAAVGTVVGAVRGSRMAALRFLAENAHRPPTTIRGWYLYNKTKNYRRMAAGLKHGGADALRLGVTTLVWVGIEDGLERCGYPWTEAKELGAGVGTALAFSSVYRLPLRTASRTVMLGTLVGGCMGLLRWTRGYLQGTVESRGE</sequence>
<name>A0A0D0AF85_9AGAM</name>
<reference evidence="3" key="2">
    <citation type="submission" date="2015-01" db="EMBL/GenBank/DDBJ databases">
        <title>Evolutionary Origins and Diversification of the Mycorrhizal Mutualists.</title>
        <authorList>
            <consortium name="DOE Joint Genome Institute"/>
            <consortium name="Mycorrhizal Genomics Consortium"/>
            <person name="Kohler A."/>
            <person name="Kuo A."/>
            <person name="Nagy L.G."/>
            <person name="Floudas D."/>
            <person name="Copeland A."/>
            <person name="Barry K.W."/>
            <person name="Cichocki N."/>
            <person name="Veneault-Fourrey C."/>
            <person name="LaButti K."/>
            <person name="Lindquist E.A."/>
            <person name="Lipzen A."/>
            <person name="Lundell T."/>
            <person name="Morin E."/>
            <person name="Murat C."/>
            <person name="Riley R."/>
            <person name="Ohm R."/>
            <person name="Sun H."/>
            <person name="Tunlid A."/>
            <person name="Henrissat B."/>
            <person name="Grigoriev I.V."/>
            <person name="Hibbett D.S."/>
            <person name="Martin F."/>
        </authorList>
    </citation>
    <scope>NUCLEOTIDE SEQUENCE [LARGE SCALE GENOMIC DNA]</scope>
    <source>
        <strain evidence="3">441</strain>
    </source>
</reference>
<keyword evidence="1" id="KW-0812">Transmembrane</keyword>
<dbReference type="STRING" id="765257.A0A0D0AF85"/>
<dbReference type="HOGENOM" id="CLU_085417_1_0_1"/>
<dbReference type="AlphaFoldDB" id="A0A0D0AF85"/>
<dbReference type="Proteomes" id="UP000054018">
    <property type="component" value="Unassembled WGS sequence"/>
</dbReference>
<evidence type="ECO:0000313" key="3">
    <source>
        <dbReference type="Proteomes" id="UP000054018"/>
    </source>
</evidence>
<organism evidence="2 3">
    <name type="scientific">Pisolithus microcarpus 441</name>
    <dbReference type="NCBI Taxonomy" id="765257"/>
    <lineage>
        <taxon>Eukaryota</taxon>
        <taxon>Fungi</taxon>
        <taxon>Dikarya</taxon>
        <taxon>Basidiomycota</taxon>
        <taxon>Agaricomycotina</taxon>
        <taxon>Agaricomycetes</taxon>
        <taxon>Agaricomycetidae</taxon>
        <taxon>Boletales</taxon>
        <taxon>Sclerodermatineae</taxon>
        <taxon>Pisolithaceae</taxon>
        <taxon>Pisolithus</taxon>
    </lineage>
</organism>
<dbReference type="PANTHER" id="PTHR37852">
    <property type="entry name" value="YALI0B21208P"/>
    <property type="match status" value="1"/>
</dbReference>
<evidence type="ECO:0000313" key="2">
    <source>
        <dbReference type="EMBL" id="KIK30788.1"/>
    </source>
</evidence>